<dbReference type="EMBL" id="UINC01171808">
    <property type="protein sequence ID" value="SVD76562.1"/>
    <property type="molecule type" value="Genomic_DNA"/>
</dbReference>
<sequence length="88" mass="10330">MIVAIHQPNFFPWLGYFEKISRADRFIFLDDVQFPKSGAGANSNRVKMLVSGEARWITASIARNFDGNRRINQVEFNTSEYWREKMIK</sequence>
<name>A0A382XZK3_9ZZZZ</name>
<gene>
    <name evidence="1" type="ORF">METZ01_LOCUS429416</name>
</gene>
<protein>
    <submittedName>
        <fullName evidence="1">Uncharacterized protein</fullName>
    </submittedName>
</protein>
<dbReference type="InterPro" id="IPR014985">
    <property type="entry name" value="WbqC"/>
</dbReference>
<proteinExistence type="predicted"/>
<reference evidence="1" key="1">
    <citation type="submission" date="2018-05" db="EMBL/GenBank/DDBJ databases">
        <authorList>
            <person name="Lanie J.A."/>
            <person name="Ng W.-L."/>
            <person name="Kazmierczak K.M."/>
            <person name="Andrzejewski T.M."/>
            <person name="Davidsen T.M."/>
            <person name="Wayne K.J."/>
            <person name="Tettelin H."/>
            <person name="Glass J.I."/>
            <person name="Rusch D."/>
            <person name="Podicherti R."/>
            <person name="Tsui H.-C.T."/>
            <person name="Winkler M.E."/>
        </authorList>
    </citation>
    <scope>NUCLEOTIDE SEQUENCE</scope>
</reference>
<feature type="non-terminal residue" evidence="1">
    <location>
        <position position="88"/>
    </location>
</feature>
<accession>A0A382XZK3</accession>
<dbReference type="AlphaFoldDB" id="A0A382XZK3"/>
<evidence type="ECO:0000313" key="1">
    <source>
        <dbReference type="EMBL" id="SVD76562.1"/>
    </source>
</evidence>
<organism evidence="1">
    <name type="scientific">marine metagenome</name>
    <dbReference type="NCBI Taxonomy" id="408172"/>
    <lineage>
        <taxon>unclassified sequences</taxon>
        <taxon>metagenomes</taxon>
        <taxon>ecological metagenomes</taxon>
    </lineage>
</organism>
<dbReference type="Pfam" id="PF08889">
    <property type="entry name" value="WbqC"/>
    <property type="match status" value="1"/>
</dbReference>